<dbReference type="PANTHER" id="PTHR43223">
    <property type="entry name" value="ALKYL/ARYL-SULFATASE"/>
    <property type="match status" value="1"/>
</dbReference>
<comment type="caution">
    <text evidence="6">The sequence shown here is derived from an EMBL/GenBank/DDBJ whole genome shotgun (WGS) entry which is preliminary data.</text>
</comment>
<evidence type="ECO:0000256" key="1">
    <source>
        <dbReference type="ARBA" id="ARBA00022723"/>
    </source>
</evidence>
<evidence type="ECO:0000256" key="2">
    <source>
        <dbReference type="ARBA" id="ARBA00022801"/>
    </source>
</evidence>
<comment type="similarity">
    <text evidence="4">Belongs to the metallo-beta-lactamase superfamily. Type III sulfatase family.</text>
</comment>
<reference evidence="6 7" key="1">
    <citation type="submission" date="2023-02" db="EMBL/GenBank/DDBJ databases">
        <title>Dictyobacter halimunensis sp. nov., a new member of the class Ktedonobacteria from forest soil in a geothermal area.</title>
        <authorList>
            <person name="Rachmania M.K."/>
            <person name="Ningsih F."/>
            <person name="Sakai Y."/>
            <person name="Yabe S."/>
            <person name="Yokota A."/>
            <person name="Sjamsuridzal W."/>
        </authorList>
    </citation>
    <scope>NUCLEOTIDE SEQUENCE [LARGE SCALE GENOMIC DNA]</scope>
    <source>
        <strain evidence="6 7">S3.2.2.5</strain>
    </source>
</reference>
<keyword evidence="1" id="KW-0479">Metal-binding</keyword>
<dbReference type="InterPro" id="IPR036866">
    <property type="entry name" value="RibonucZ/Hydroxyglut_hydro"/>
</dbReference>
<dbReference type="RefSeq" id="WP_338258325.1">
    <property type="nucleotide sequence ID" value="NZ_BSRI01000002.1"/>
</dbReference>
<dbReference type="Pfam" id="PF00753">
    <property type="entry name" value="Lactamase_B"/>
    <property type="match status" value="1"/>
</dbReference>
<keyword evidence="7" id="KW-1185">Reference proteome</keyword>
<dbReference type="CDD" id="cd07710">
    <property type="entry name" value="arylsulfatase_Sdsa1-like_MBL-fold"/>
    <property type="match status" value="1"/>
</dbReference>
<dbReference type="InterPro" id="IPR029228">
    <property type="entry name" value="Alkyl_sulf_dimr"/>
</dbReference>
<dbReference type="Pfam" id="PF14864">
    <property type="entry name" value="Alkyl_sulf_C"/>
    <property type="match status" value="1"/>
</dbReference>
<organism evidence="6 7">
    <name type="scientific">Dictyobacter halimunensis</name>
    <dbReference type="NCBI Taxonomy" id="3026934"/>
    <lineage>
        <taxon>Bacteria</taxon>
        <taxon>Bacillati</taxon>
        <taxon>Chloroflexota</taxon>
        <taxon>Ktedonobacteria</taxon>
        <taxon>Ktedonobacterales</taxon>
        <taxon>Dictyobacteraceae</taxon>
        <taxon>Dictyobacter</taxon>
    </lineage>
</organism>
<dbReference type="InterPro" id="IPR029229">
    <property type="entry name" value="Alkyl_sulf_C"/>
</dbReference>
<dbReference type="Gene3D" id="1.25.40.880">
    <property type="entry name" value="Alkyl sulfatase, dimerisation domain"/>
    <property type="match status" value="1"/>
</dbReference>
<keyword evidence="3" id="KW-0862">Zinc</keyword>
<sequence length="643" mass="72126">MTNYNPSHLQHTSLHAIASSTTLIANASVLTQLPFEQQDDFDQATRGFVGTLAANAIVNAQGQVVWNLEPYDFLSTSSAPPTVNPSLWRQARLNYIHGLFKVADRIYQVRGLDLSNMTIIEGDTGLIIIDPLTSLETAHASLQIYHAHFAPRPVRAVIYTHSHTDHYGGVKGVVSEDDVETGKVQILAPEDFMAHAVSENVFAGNAMSRRAMYMYGALLPKSEQGQVDAGLGKTIPLGTITLIPPTDTIRQSGERRTIDGVEMEFLMAMNTEAPSEMLIFFPQFQALCAAEDMTHTLHNLYTLRGAEVRDPVSWWKTINETIERFGSRTEVVFAQHHWPTWGQAQILAFLKKQRDLYKYLHDQTLRLVNHGYTMLEVAEKIQLPVELAQCWYNRGYYGSVNHNVKGIYQKYLGFYSSNPADLHPLPPTEAARKYVEYMGGPEQIMQKARQSFDVGEYRWVAQVMHHVVFADPTLQPARELLAAAFEQLAYQCENPTWRNEYLMGALELRQGHAIISGTKTDSPDVIKAMTIDMFLDYLGIRLNGPKANGKSIALNLSFSDTNQRYAVQLENSALTYTPDKQFVQPDATLTLTRAIMDAINLGATTFENEITFNAIQIQGDKNKVLELLSLMDTFEPTFNIVAP</sequence>
<dbReference type="SUPFAM" id="SSF56281">
    <property type="entry name" value="Metallo-hydrolase/oxidoreductase"/>
    <property type="match status" value="1"/>
</dbReference>
<dbReference type="Pfam" id="PF14863">
    <property type="entry name" value="Alkyl_sulf_dimr"/>
    <property type="match status" value="1"/>
</dbReference>
<protein>
    <submittedName>
        <fullName evidence="6">Alkyl sulfatase</fullName>
    </submittedName>
</protein>
<accession>A0ABQ6G6X4</accession>
<evidence type="ECO:0000259" key="5">
    <source>
        <dbReference type="SMART" id="SM00849"/>
    </source>
</evidence>
<dbReference type="InterPro" id="IPR036527">
    <property type="entry name" value="SCP2_sterol-bd_dom_sf"/>
</dbReference>
<name>A0ABQ6G6X4_9CHLR</name>
<gene>
    <name evidence="6" type="ORF">KDH_78660</name>
</gene>
<dbReference type="InterPro" id="IPR044097">
    <property type="entry name" value="Bds1/SdsA1_MBL-fold"/>
</dbReference>
<dbReference type="Gene3D" id="3.60.15.30">
    <property type="entry name" value="Metallo-beta-lactamase domain"/>
    <property type="match status" value="1"/>
</dbReference>
<feature type="domain" description="Metallo-beta-lactamase" evidence="5">
    <location>
        <begin position="114"/>
        <end position="336"/>
    </location>
</feature>
<dbReference type="SMART" id="SM00849">
    <property type="entry name" value="Lactamase_B"/>
    <property type="match status" value="1"/>
</dbReference>
<dbReference type="PANTHER" id="PTHR43223:SF1">
    <property type="entry name" value="ALKYL_ARYL-SULFATASE BDS1"/>
    <property type="match status" value="1"/>
</dbReference>
<dbReference type="SUPFAM" id="SSF55718">
    <property type="entry name" value="SCP-like"/>
    <property type="match status" value="1"/>
</dbReference>
<dbReference type="EMBL" id="BSRI01000002">
    <property type="protein sequence ID" value="GLV61049.1"/>
    <property type="molecule type" value="Genomic_DNA"/>
</dbReference>
<evidence type="ECO:0000256" key="4">
    <source>
        <dbReference type="ARBA" id="ARBA00033751"/>
    </source>
</evidence>
<proteinExistence type="inferred from homology"/>
<dbReference type="InterPro" id="IPR001279">
    <property type="entry name" value="Metallo-B-lactamas"/>
</dbReference>
<dbReference type="Gene3D" id="3.30.1050.10">
    <property type="entry name" value="SCP2 sterol-binding domain"/>
    <property type="match status" value="1"/>
</dbReference>
<evidence type="ECO:0000256" key="3">
    <source>
        <dbReference type="ARBA" id="ARBA00022833"/>
    </source>
</evidence>
<evidence type="ECO:0000313" key="6">
    <source>
        <dbReference type="EMBL" id="GLV61049.1"/>
    </source>
</evidence>
<dbReference type="Proteomes" id="UP001344906">
    <property type="component" value="Unassembled WGS sequence"/>
</dbReference>
<dbReference type="InterPro" id="IPR052195">
    <property type="entry name" value="Bact_Alkyl/Aryl-Sulfatase"/>
</dbReference>
<evidence type="ECO:0000313" key="7">
    <source>
        <dbReference type="Proteomes" id="UP001344906"/>
    </source>
</evidence>
<keyword evidence="2" id="KW-0378">Hydrolase</keyword>
<dbReference type="InterPro" id="IPR038536">
    <property type="entry name" value="Alkyl/aryl-sulf_dimr_sf"/>
</dbReference>